<evidence type="ECO:0000313" key="2">
    <source>
        <dbReference type="Proteomes" id="UP000034371"/>
    </source>
</evidence>
<dbReference type="AlphaFoldDB" id="A0A0G0X2D2"/>
<reference evidence="1 2" key="1">
    <citation type="journal article" date="2015" name="Nature">
        <title>rRNA introns, odd ribosomes, and small enigmatic genomes across a large radiation of phyla.</title>
        <authorList>
            <person name="Brown C.T."/>
            <person name="Hug L.A."/>
            <person name="Thomas B.C."/>
            <person name="Sharon I."/>
            <person name="Castelle C.J."/>
            <person name="Singh A."/>
            <person name="Wilkins M.J."/>
            <person name="Williams K.H."/>
            <person name="Banfield J.F."/>
        </authorList>
    </citation>
    <scope>NUCLEOTIDE SEQUENCE [LARGE SCALE GENOMIC DNA]</scope>
</reference>
<dbReference type="Proteomes" id="UP000034371">
    <property type="component" value="Unassembled WGS sequence"/>
</dbReference>
<proteinExistence type="predicted"/>
<protein>
    <submittedName>
        <fullName evidence="1">Uncharacterized protein</fullName>
    </submittedName>
</protein>
<name>A0A0G0X2D2_9BACT</name>
<accession>A0A0G0X2D2</accession>
<evidence type="ECO:0000313" key="1">
    <source>
        <dbReference type="EMBL" id="KKS19189.1"/>
    </source>
</evidence>
<gene>
    <name evidence="1" type="ORF">UU78_C0091G0011</name>
</gene>
<organism evidence="1 2">
    <name type="scientific">Candidatus Roizmanbacteria bacterium GW2011_GWC2_41_7</name>
    <dbReference type="NCBI Taxonomy" id="1618487"/>
    <lineage>
        <taxon>Bacteria</taxon>
        <taxon>Candidatus Roizmaniibacteriota</taxon>
    </lineage>
</organism>
<sequence>MRKLSCFIISFLLTLIIVPSVHAAKLRVRKTSGGIVRSYSSVKLSRNTNSVIVTFQNLTDAKRVRYELSYIANGVPQGAMGTVQAAGLVSDSRDLYFGTCSHGVCTPHYNISNTTLVITTELTSGGTYTKRYRIKI</sequence>
<dbReference type="EMBL" id="LCBY01000091">
    <property type="protein sequence ID" value="KKS19189.1"/>
    <property type="molecule type" value="Genomic_DNA"/>
</dbReference>
<comment type="caution">
    <text evidence="1">The sequence shown here is derived from an EMBL/GenBank/DDBJ whole genome shotgun (WGS) entry which is preliminary data.</text>
</comment>